<proteinExistence type="predicted"/>
<dbReference type="Proteomes" id="UP000095131">
    <property type="component" value="Unassembled WGS sequence"/>
</dbReference>
<gene>
    <name evidence="1" type="ORF">VSF3289_03751</name>
</gene>
<protein>
    <submittedName>
        <fullName evidence="1">Uncharacterized protein</fullName>
    </submittedName>
</protein>
<evidence type="ECO:0000313" key="1">
    <source>
        <dbReference type="EMBL" id="ODS04612.1"/>
    </source>
</evidence>
<dbReference type="EMBL" id="MDCJ01000007">
    <property type="protein sequence ID" value="ODS04612.1"/>
    <property type="molecule type" value="Genomic_DNA"/>
</dbReference>
<dbReference type="AlphaFoldDB" id="A0A1E3WGI2"/>
<sequence length="41" mass="4742">MDPRLEVKRLFKVTPNKAFKTDSQRLAFSAYFGVSVYVTMV</sequence>
<organism evidence="1 2">
    <name type="scientific">Vibrio scophthalmi</name>
    <dbReference type="NCBI Taxonomy" id="45658"/>
    <lineage>
        <taxon>Bacteria</taxon>
        <taxon>Pseudomonadati</taxon>
        <taxon>Pseudomonadota</taxon>
        <taxon>Gammaproteobacteria</taxon>
        <taxon>Vibrionales</taxon>
        <taxon>Vibrionaceae</taxon>
        <taxon>Vibrio</taxon>
    </lineage>
</organism>
<evidence type="ECO:0000313" key="2">
    <source>
        <dbReference type="Proteomes" id="UP000095131"/>
    </source>
</evidence>
<accession>A0A1E3WGI2</accession>
<name>A0A1E3WGI2_9VIBR</name>
<reference evidence="1 2" key="1">
    <citation type="submission" date="2016-08" db="EMBL/GenBank/DDBJ databases">
        <title>Genome sequencing of Vibrio scophthalmi strain FP3289, an isolated from Paralichthys olivaceus.</title>
        <authorList>
            <person name="Han H.-J."/>
        </authorList>
    </citation>
    <scope>NUCLEOTIDE SEQUENCE [LARGE SCALE GENOMIC DNA]</scope>
    <source>
        <strain evidence="1 2">FP3289</strain>
    </source>
</reference>
<comment type="caution">
    <text evidence="1">The sequence shown here is derived from an EMBL/GenBank/DDBJ whole genome shotgun (WGS) entry which is preliminary data.</text>
</comment>